<feature type="binding site" evidence="6">
    <location>
        <position position="165"/>
    </location>
    <ligand>
        <name>Fe cation</name>
        <dbReference type="ChEBI" id="CHEBI:24875"/>
        <note>catalytic</note>
    </ligand>
</feature>
<keyword evidence="5 6" id="KW-0408">Iron</keyword>
<keyword evidence="8" id="KW-1185">Reference proteome</keyword>
<feature type="binding site" evidence="6">
    <location>
        <position position="111"/>
    </location>
    <ligand>
        <name>Fe cation</name>
        <dbReference type="ChEBI" id="CHEBI:24875"/>
        <note>catalytic</note>
    </ligand>
</feature>
<dbReference type="InterPro" id="IPR014710">
    <property type="entry name" value="RmlC-like_jellyroll"/>
</dbReference>
<evidence type="ECO:0000256" key="1">
    <source>
        <dbReference type="ARBA" id="ARBA00006622"/>
    </source>
</evidence>
<evidence type="ECO:0000313" key="7">
    <source>
        <dbReference type="EMBL" id="MBD2185292.1"/>
    </source>
</evidence>
<protein>
    <submittedName>
        <fullName evidence="7">Cysteine dioxygenase family protein</fullName>
    </submittedName>
</protein>
<evidence type="ECO:0000256" key="2">
    <source>
        <dbReference type="ARBA" id="ARBA00022723"/>
    </source>
</evidence>
<reference evidence="7" key="1">
    <citation type="journal article" date="2015" name="ISME J.">
        <title>Draft Genome Sequence of Streptomyces incarnatus NRRL8089, which Produces the Nucleoside Antibiotic Sinefungin.</title>
        <authorList>
            <person name="Oshima K."/>
            <person name="Hattori M."/>
            <person name="Shimizu H."/>
            <person name="Fukuda K."/>
            <person name="Nemoto M."/>
            <person name="Inagaki K."/>
            <person name="Tamura T."/>
        </authorList>
    </citation>
    <scope>NUCLEOTIDE SEQUENCE</scope>
    <source>
        <strain evidence="7">FACHB-1375</strain>
    </source>
</reference>
<dbReference type="Gene3D" id="2.60.120.10">
    <property type="entry name" value="Jelly Rolls"/>
    <property type="match status" value="1"/>
</dbReference>
<reference evidence="7" key="2">
    <citation type="submission" date="2020-08" db="EMBL/GenBank/DDBJ databases">
        <authorList>
            <person name="Chen M."/>
            <person name="Teng W."/>
            <person name="Zhao L."/>
            <person name="Hu C."/>
            <person name="Zhou Y."/>
            <person name="Han B."/>
            <person name="Song L."/>
            <person name="Shu W."/>
        </authorList>
    </citation>
    <scope>NUCLEOTIDE SEQUENCE</scope>
    <source>
        <strain evidence="7">FACHB-1375</strain>
    </source>
</reference>
<dbReference type="Proteomes" id="UP000641646">
    <property type="component" value="Unassembled WGS sequence"/>
</dbReference>
<comment type="similarity">
    <text evidence="1">Belongs to the cysteine dioxygenase family.</text>
</comment>
<evidence type="ECO:0000256" key="3">
    <source>
        <dbReference type="ARBA" id="ARBA00022964"/>
    </source>
</evidence>
<evidence type="ECO:0000313" key="8">
    <source>
        <dbReference type="Proteomes" id="UP000641646"/>
    </source>
</evidence>
<gene>
    <name evidence="7" type="ORF">H6G03_30165</name>
</gene>
<dbReference type="SUPFAM" id="SSF51182">
    <property type="entry name" value="RmlC-like cupins"/>
    <property type="match status" value="1"/>
</dbReference>
<keyword evidence="2 6" id="KW-0479">Metal-binding</keyword>
<evidence type="ECO:0000256" key="6">
    <source>
        <dbReference type="PIRSR" id="PIRSR610300-51"/>
    </source>
</evidence>
<proteinExistence type="inferred from homology"/>
<sequence length="209" mass="23761">MCSSEFNSPSCAEAYYITNFPIGGSMSVNLLTKRLTLDNFILEMMSIPPQDLQIEQLQDLVGQLDLNDTLLRQHISFSDRTYARKLLCRTSRFDMLVLSWHPGQFTTIHDHAGALNVTRVRSGTLTARLFEVYDERSDREKLVRVIDEEQLGRGGLATVDRHHIHQLANTSDEKLVTLHVYAHPLASINVYCPNSGQVDRVALQYTLEQ</sequence>
<name>A0A926VM23_9CYAN</name>
<dbReference type="PANTHER" id="PTHR12918:SF1">
    <property type="entry name" value="CYSTEINE DIOXYGENASE TYPE 1"/>
    <property type="match status" value="1"/>
</dbReference>
<accession>A0A926VM23</accession>
<feature type="binding site" evidence="6">
    <location>
        <position position="109"/>
    </location>
    <ligand>
        <name>Fe cation</name>
        <dbReference type="ChEBI" id="CHEBI:24875"/>
        <note>catalytic</note>
    </ligand>
</feature>
<dbReference type="AlphaFoldDB" id="A0A926VM23"/>
<dbReference type="CDD" id="cd10548">
    <property type="entry name" value="cupin_CDO"/>
    <property type="match status" value="1"/>
</dbReference>
<dbReference type="PANTHER" id="PTHR12918">
    <property type="entry name" value="CYSTEINE DIOXYGENASE"/>
    <property type="match status" value="1"/>
</dbReference>
<evidence type="ECO:0000256" key="5">
    <source>
        <dbReference type="ARBA" id="ARBA00023004"/>
    </source>
</evidence>
<dbReference type="InterPro" id="IPR010300">
    <property type="entry name" value="CDO_1"/>
</dbReference>
<evidence type="ECO:0000256" key="4">
    <source>
        <dbReference type="ARBA" id="ARBA00023002"/>
    </source>
</evidence>
<dbReference type="Pfam" id="PF05995">
    <property type="entry name" value="CDO_I"/>
    <property type="match status" value="1"/>
</dbReference>
<dbReference type="InterPro" id="IPR011051">
    <property type="entry name" value="RmlC_Cupin_sf"/>
</dbReference>
<comment type="caution">
    <text evidence="7">The sequence shown here is derived from an EMBL/GenBank/DDBJ whole genome shotgun (WGS) entry which is preliminary data.</text>
</comment>
<keyword evidence="3 7" id="KW-0223">Dioxygenase</keyword>
<dbReference type="GO" id="GO:0008198">
    <property type="term" value="F:ferrous iron binding"/>
    <property type="evidence" value="ECO:0007669"/>
    <property type="project" value="TreeGrafter"/>
</dbReference>
<dbReference type="EMBL" id="JACJPW010000115">
    <property type="protein sequence ID" value="MBD2185292.1"/>
    <property type="molecule type" value="Genomic_DNA"/>
</dbReference>
<dbReference type="GO" id="GO:0016702">
    <property type="term" value="F:oxidoreductase activity, acting on single donors with incorporation of molecular oxygen, incorporation of two atoms of oxygen"/>
    <property type="evidence" value="ECO:0007669"/>
    <property type="project" value="InterPro"/>
</dbReference>
<keyword evidence="4" id="KW-0560">Oxidoreductase</keyword>
<organism evidence="7 8">
    <name type="scientific">Aerosakkonema funiforme FACHB-1375</name>
    <dbReference type="NCBI Taxonomy" id="2949571"/>
    <lineage>
        <taxon>Bacteria</taxon>
        <taxon>Bacillati</taxon>
        <taxon>Cyanobacteriota</taxon>
        <taxon>Cyanophyceae</taxon>
        <taxon>Oscillatoriophycideae</taxon>
        <taxon>Aerosakkonematales</taxon>
        <taxon>Aerosakkonemataceae</taxon>
        <taxon>Aerosakkonema</taxon>
    </lineage>
</organism>